<keyword evidence="2" id="KW-0472">Membrane</keyword>
<keyword evidence="2" id="KW-0732">Signal</keyword>
<evidence type="ECO:0000313" key="3">
    <source>
        <dbReference type="EMBL" id="MBB4612146.1"/>
    </source>
</evidence>
<dbReference type="PROSITE" id="PS51257">
    <property type="entry name" value="PROKAR_LIPOPROTEIN"/>
    <property type="match status" value="1"/>
</dbReference>
<keyword evidence="2" id="KW-0564">Palmitate</keyword>
<dbReference type="SUPFAM" id="SSF56954">
    <property type="entry name" value="Outer membrane efflux proteins (OEP)"/>
    <property type="match status" value="1"/>
</dbReference>
<comment type="caution">
    <text evidence="3">The sequence shown here is derived from an EMBL/GenBank/DDBJ whole genome shotgun (WGS) entry which is preliminary data.</text>
</comment>
<feature type="signal peptide" evidence="2">
    <location>
        <begin position="1"/>
        <end position="16"/>
    </location>
</feature>
<dbReference type="InterPro" id="IPR003423">
    <property type="entry name" value="OMP_efflux"/>
</dbReference>
<dbReference type="Gene3D" id="1.20.1600.10">
    <property type="entry name" value="Outer membrane efflux proteins (OEP)"/>
    <property type="match status" value="1"/>
</dbReference>
<dbReference type="PANTHER" id="PTHR30203">
    <property type="entry name" value="OUTER MEMBRANE CATION EFFLUX PROTEIN"/>
    <property type="match status" value="1"/>
</dbReference>
<evidence type="ECO:0000313" key="4">
    <source>
        <dbReference type="Proteomes" id="UP000538566"/>
    </source>
</evidence>
<dbReference type="PANTHER" id="PTHR30203:SF32">
    <property type="entry name" value="CATION EFFLUX SYSTEM PROTEIN CUSC"/>
    <property type="match status" value="1"/>
</dbReference>
<dbReference type="InterPro" id="IPR010131">
    <property type="entry name" value="MdtP/NodT-like"/>
</dbReference>
<feature type="chain" id="PRO_5031587606" evidence="2">
    <location>
        <begin position="17"/>
        <end position="469"/>
    </location>
</feature>
<dbReference type="Gene3D" id="2.20.200.10">
    <property type="entry name" value="Outer membrane efflux proteins (OEP)"/>
    <property type="match status" value="1"/>
</dbReference>
<dbReference type="AlphaFoldDB" id="A0A7W7A865"/>
<keyword evidence="2" id="KW-0449">Lipoprotein</keyword>
<keyword evidence="2" id="KW-1134">Transmembrane beta strand</keyword>
<accession>A0A7W7A865</accession>
<comment type="subcellular location">
    <subcellularLocation>
        <location evidence="2">Cell membrane</location>
        <topology evidence="2">Lipid-anchor</topology>
    </subcellularLocation>
</comment>
<proteinExistence type="inferred from homology"/>
<organism evidence="3 4">
    <name type="scientific">Novosphingobium taihuense</name>
    <dbReference type="NCBI Taxonomy" id="260085"/>
    <lineage>
        <taxon>Bacteria</taxon>
        <taxon>Pseudomonadati</taxon>
        <taxon>Pseudomonadota</taxon>
        <taxon>Alphaproteobacteria</taxon>
        <taxon>Sphingomonadales</taxon>
        <taxon>Sphingomonadaceae</taxon>
        <taxon>Novosphingobium</taxon>
    </lineage>
</organism>
<reference evidence="3 4" key="1">
    <citation type="submission" date="2020-08" db="EMBL/GenBank/DDBJ databases">
        <title>Genomic Encyclopedia of Type Strains, Phase IV (KMG-IV): sequencing the most valuable type-strain genomes for metagenomic binning, comparative biology and taxonomic classification.</title>
        <authorList>
            <person name="Goeker M."/>
        </authorList>
    </citation>
    <scope>NUCLEOTIDE SEQUENCE [LARGE SCALE GENOMIC DNA]</scope>
    <source>
        <strain evidence="3 4">DSM 17507</strain>
    </source>
</reference>
<keyword evidence="4" id="KW-1185">Reference proteome</keyword>
<gene>
    <name evidence="3" type="ORF">GGR37_000392</name>
</gene>
<keyword evidence="2" id="KW-0812">Transmembrane</keyword>
<sequence>MKLRAIIAMLPAASLAACNLAPKYVQPAAPVPQTLPQGGAYPVLASGETTADALGWREFFTDARLQQVIAKALAENRNLRATLANVERARALYRVNRAALFPIVNASGTLSAVQGTAGRVTDNFLVQAGTSAYEIDLWGRLRNQSQSALESYLATDEGRKATQIALVAETASAWLSYAATADALRIAEETVASRRQTLDVNVRREANGIGTRLDVATATTALNSAEAAVAEFSTSLAQARNALELIAGGPLADDLLPTTLGIADQVRDALPVGVSSEVLLRRPDVLAAEHDLKATYADIGAARAAFFPTLSLTGLFGFASAGLTSIFSSGDFQKTANAAVRQRIFDGGATANNLAAAKASRDAALATYERTIQTAFREVADALARRGTIDESVRAQTSLEANAATAYRLSQLRYDSGVANYLEPLDAQRTLYNARQSLVSVRLTKASNMVELYRALGGGLVETTAAPKQ</sequence>
<comment type="similarity">
    <text evidence="1 2">Belongs to the outer membrane factor (OMF) (TC 1.B.17) family.</text>
</comment>
<protein>
    <submittedName>
        <fullName evidence="3">Multidrug efflux system outer membrane protein</fullName>
    </submittedName>
</protein>
<dbReference type="OrthoDB" id="7181739at2"/>
<dbReference type="EMBL" id="JACHOA010000001">
    <property type="protein sequence ID" value="MBB4612146.1"/>
    <property type="molecule type" value="Genomic_DNA"/>
</dbReference>
<dbReference type="GO" id="GO:0015562">
    <property type="term" value="F:efflux transmembrane transporter activity"/>
    <property type="evidence" value="ECO:0007669"/>
    <property type="project" value="InterPro"/>
</dbReference>
<evidence type="ECO:0000256" key="2">
    <source>
        <dbReference type="RuleBase" id="RU362097"/>
    </source>
</evidence>
<dbReference type="NCBIfam" id="TIGR01845">
    <property type="entry name" value="outer_NodT"/>
    <property type="match status" value="1"/>
</dbReference>
<name>A0A7W7A865_9SPHN</name>
<dbReference type="Pfam" id="PF02321">
    <property type="entry name" value="OEP"/>
    <property type="match status" value="2"/>
</dbReference>
<dbReference type="GO" id="GO:0005886">
    <property type="term" value="C:plasma membrane"/>
    <property type="evidence" value="ECO:0007669"/>
    <property type="project" value="UniProtKB-SubCell"/>
</dbReference>
<evidence type="ECO:0000256" key="1">
    <source>
        <dbReference type="ARBA" id="ARBA00007613"/>
    </source>
</evidence>
<dbReference type="Proteomes" id="UP000538566">
    <property type="component" value="Unassembled WGS sequence"/>
</dbReference>
<dbReference type="RefSeq" id="WP_144902084.1">
    <property type="nucleotide sequence ID" value="NZ_JACHOA010000001.1"/>
</dbReference>